<gene>
    <name evidence="5" type="ORF">F3Y22_tig00113722pilonHSYRG00103</name>
</gene>
<organism evidence="5 6">
    <name type="scientific">Hibiscus syriacus</name>
    <name type="common">Rose of Sharon</name>
    <dbReference type="NCBI Taxonomy" id="106335"/>
    <lineage>
        <taxon>Eukaryota</taxon>
        <taxon>Viridiplantae</taxon>
        <taxon>Streptophyta</taxon>
        <taxon>Embryophyta</taxon>
        <taxon>Tracheophyta</taxon>
        <taxon>Spermatophyta</taxon>
        <taxon>Magnoliopsida</taxon>
        <taxon>eudicotyledons</taxon>
        <taxon>Gunneridae</taxon>
        <taxon>Pentapetalae</taxon>
        <taxon>rosids</taxon>
        <taxon>malvids</taxon>
        <taxon>Malvales</taxon>
        <taxon>Malvaceae</taxon>
        <taxon>Malvoideae</taxon>
        <taxon>Hibiscus</taxon>
    </lineage>
</organism>
<feature type="region of interest" description="Disordered" evidence="3">
    <location>
        <begin position="467"/>
        <end position="487"/>
    </location>
</feature>
<name>A0A6A2XU02_HIBSY</name>
<reference evidence="5" key="1">
    <citation type="submission" date="2019-09" db="EMBL/GenBank/DDBJ databases">
        <title>Draft genome information of white flower Hibiscus syriacus.</title>
        <authorList>
            <person name="Kim Y.-M."/>
        </authorList>
    </citation>
    <scope>NUCLEOTIDE SEQUENCE [LARGE SCALE GENOMIC DNA]</scope>
    <source>
        <strain evidence="5">YM2019G1</strain>
    </source>
</reference>
<evidence type="ECO:0000313" key="6">
    <source>
        <dbReference type="Proteomes" id="UP000436088"/>
    </source>
</evidence>
<dbReference type="Proteomes" id="UP000436088">
    <property type="component" value="Unassembled WGS sequence"/>
</dbReference>
<dbReference type="Pfam" id="PF00076">
    <property type="entry name" value="RRM_1"/>
    <property type="match status" value="1"/>
</dbReference>
<evidence type="ECO:0000256" key="3">
    <source>
        <dbReference type="SAM" id="MobiDB-lite"/>
    </source>
</evidence>
<dbReference type="PROSITE" id="PS50102">
    <property type="entry name" value="RRM"/>
    <property type="match status" value="1"/>
</dbReference>
<keyword evidence="6" id="KW-1185">Reference proteome</keyword>
<dbReference type="GO" id="GO:0003723">
    <property type="term" value="F:RNA binding"/>
    <property type="evidence" value="ECO:0007669"/>
    <property type="project" value="UniProtKB-UniRule"/>
</dbReference>
<dbReference type="InterPro" id="IPR035979">
    <property type="entry name" value="RBD_domain_sf"/>
</dbReference>
<comment type="caution">
    <text evidence="5">The sequence shown here is derived from an EMBL/GenBank/DDBJ whole genome shotgun (WGS) entry which is preliminary data.</text>
</comment>
<dbReference type="AlphaFoldDB" id="A0A6A2XU02"/>
<dbReference type="Gene3D" id="3.30.70.330">
    <property type="match status" value="2"/>
</dbReference>
<dbReference type="EMBL" id="VEPZ02001718">
    <property type="protein sequence ID" value="KAE8661829.1"/>
    <property type="molecule type" value="Genomic_DNA"/>
</dbReference>
<dbReference type="PANTHER" id="PTHR10501">
    <property type="entry name" value="U1 SMALL NUCLEAR RIBONUCLEOPROTEIN A/U2 SMALL NUCLEAR RIBONUCLEOPROTEIN B"/>
    <property type="match status" value="1"/>
</dbReference>
<accession>A0A6A2XU02</accession>
<feature type="domain" description="RRM" evidence="4">
    <location>
        <begin position="29"/>
        <end position="109"/>
    </location>
</feature>
<evidence type="ECO:0000259" key="4">
    <source>
        <dbReference type="PROSITE" id="PS50102"/>
    </source>
</evidence>
<proteinExistence type="predicted"/>
<keyword evidence="1 2" id="KW-0694">RNA-binding</keyword>
<evidence type="ECO:0000313" key="5">
    <source>
        <dbReference type="EMBL" id="KAE8661829.1"/>
    </source>
</evidence>
<sequence length="733" mass="81747">MASRARVREERNRFVSSDGDRVVPGGGSWVAFVDNLSRRVHISVLWDRFSLYGKVIKVFIPFVNRRPNYKDKTFAFVQFASKEDLINAKENMNKVLVDGRRILVSYAKYQRSSFPRNLKRNSVAEAAGVGGLKKFEGQQSRNLGDKREEKKPLDFFIPMEERSWLRSSLIGIVKAIFEVEFVQRALRTEGINVKVIIWGYAKNECLIVFQSVEEKEAALEDKWEALSLWFERLEFVIEEKGVPLPYFAVSMMGVPLNCWPVPFFTSLPSRWGKLVKIQEQTTQRVDCRMAQMLLRVESPFDIPSHVIINTYGRSFTIKIKVDNSDDFFPELETGVGDDGVDEDGSEGGTVDHWAEVSSDGSKGEDRGGLQGQLNFQQMSDSRNRAEEWVRVLGEGLSKQTVSADGRKKVASLGDTSGKDKVAQVDGLLFSTGTMKVYGPEQLSPTVNKNGNKNEALRSATQVENGMQYGSVSLSQRRPSGRSASVSNVERGFHGHSEKSFAVVARHPPPPSVVLRHTPTSVLTPFFTGHPSLFLRRACVQISSSNIWVFHFNSLYHMSGAGVLLSLQQSPSVQVSPTTAAAHSLSSNLSHYDKVRTIFIMGLPEDIKERELQNFLRWLPGFKNSHLSFKGDKPKGLALFSTVNFTVAAKDVLQKMVFDVKLRSLLHIEMARKNLTVKRVVVINSVAFDKDGGFPVPPVLSLPISASVQSHSVQVHVKAVCCDGKSAVNGVQEV</sequence>
<dbReference type="SMART" id="SM00360">
    <property type="entry name" value="RRM"/>
    <property type="match status" value="2"/>
</dbReference>
<dbReference type="InterPro" id="IPR012677">
    <property type="entry name" value="Nucleotide-bd_a/b_plait_sf"/>
</dbReference>
<dbReference type="InterPro" id="IPR000504">
    <property type="entry name" value="RRM_dom"/>
</dbReference>
<dbReference type="CDD" id="cd00590">
    <property type="entry name" value="RRM_SF"/>
    <property type="match status" value="1"/>
</dbReference>
<evidence type="ECO:0000256" key="1">
    <source>
        <dbReference type="ARBA" id="ARBA00022884"/>
    </source>
</evidence>
<dbReference type="SUPFAM" id="SSF54928">
    <property type="entry name" value="RNA-binding domain, RBD"/>
    <property type="match status" value="2"/>
</dbReference>
<evidence type="ECO:0000256" key="2">
    <source>
        <dbReference type="PROSITE-ProRule" id="PRU00176"/>
    </source>
</evidence>
<protein>
    <submittedName>
        <fullName evidence="5">Exocyst complex component EXO84B-like</fullName>
    </submittedName>
</protein>